<dbReference type="InterPro" id="IPR041617">
    <property type="entry name" value="TPR_MalT"/>
</dbReference>
<accession>A0A059TVM2</accession>
<dbReference type="AlphaFoldDB" id="A0A059TVM2"/>
<evidence type="ECO:0000256" key="4">
    <source>
        <dbReference type="ARBA" id="ARBA00022803"/>
    </source>
</evidence>
<feature type="compositionally biased region" description="Low complexity" evidence="7">
    <location>
        <begin position="310"/>
        <end position="319"/>
    </location>
</feature>
<feature type="repeat" description="TPR" evidence="5">
    <location>
        <begin position="907"/>
        <end position="940"/>
    </location>
</feature>
<evidence type="ECO:0000259" key="10">
    <source>
        <dbReference type="Pfam" id="PF25199"/>
    </source>
</evidence>
<dbReference type="PANTHER" id="PTHR46630">
    <property type="entry name" value="TETRATRICOPEPTIDE REPEAT PROTEIN 29"/>
    <property type="match status" value="1"/>
</dbReference>
<feature type="coiled-coil region" evidence="6">
    <location>
        <begin position="996"/>
        <end position="1023"/>
    </location>
</feature>
<dbReference type="Pfam" id="PF13181">
    <property type="entry name" value="TPR_8"/>
    <property type="match status" value="1"/>
</dbReference>
<comment type="subcellular location">
    <subcellularLocation>
        <location evidence="1">Cytoplasm</location>
    </subcellularLocation>
</comment>
<dbReference type="PANTHER" id="PTHR46630:SF1">
    <property type="entry name" value="TETRATRICOPEPTIDE REPEAT PROTEIN 29"/>
    <property type="match status" value="1"/>
</dbReference>
<evidence type="ECO:0000256" key="7">
    <source>
        <dbReference type="SAM" id="MobiDB-lite"/>
    </source>
</evidence>
<evidence type="ECO:0000256" key="2">
    <source>
        <dbReference type="ARBA" id="ARBA00022490"/>
    </source>
</evidence>
<dbReference type="SUPFAM" id="SSF52540">
    <property type="entry name" value="P-loop containing nucleoside triphosphate hydrolases"/>
    <property type="match status" value="1"/>
</dbReference>
<evidence type="ECO:0000256" key="3">
    <source>
        <dbReference type="ARBA" id="ARBA00022737"/>
    </source>
</evidence>
<protein>
    <submittedName>
        <fullName evidence="12">Uncharacterized protein</fullName>
    </submittedName>
</protein>
<organism evidence="12 13">
    <name type="scientific">Haloferax mediterranei (strain ATCC 33500 / DSM 1411 / JCM 8866 / NBRC 14739 / NCIMB 2177 / R-4)</name>
    <name type="common">Halobacterium mediterranei</name>
    <dbReference type="NCBI Taxonomy" id="523841"/>
    <lineage>
        <taxon>Archaea</taxon>
        <taxon>Methanobacteriati</taxon>
        <taxon>Methanobacteriota</taxon>
        <taxon>Stenosarchaea group</taxon>
        <taxon>Halobacteria</taxon>
        <taxon>Halobacteriales</taxon>
        <taxon>Haloferacaceae</taxon>
        <taxon>Haloferax</taxon>
    </lineage>
</organism>
<gene>
    <name evidence="12" type="ORF">BM92_09845</name>
</gene>
<dbReference type="Pfam" id="PF08350">
    <property type="entry name" value="FilR1_middle"/>
    <property type="match status" value="1"/>
</dbReference>
<proteinExistence type="predicted"/>
<evidence type="ECO:0000256" key="6">
    <source>
        <dbReference type="SAM" id="Coils"/>
    </source>
</evidence>
<keyword evidence="4 5" id="KW-0802">TPR repeat</keyword>
<keyword evidence="3" id="KW-0677">Repeat</keyword>
<keyword evidence="2" id="KW-0963">Cytoplasm</keyword>
<evidence type="ECO:0000256" key="1">
    <source>
        <dbReference type="ARBA" id="ARBA00004496"/>
    </source>
</evidence>
<dbReference type="PROSITE" id="PS50005">
    <property type="entry name" value="TPR"/>
    <property type="match status" value="2"/>
</dbReference>
<dbReference type="Pfam" id="PF25199">
    <property type="entry name" value="nSTAND_NTPase5"/>
    <property type="match status" value="1"/>
</dbReference>
<dbReference type="InterPro" id="IPR027417">
    <property type="entry name" value="P-loop_NTPase"/>
</dbReference>
<dbReference type="EMBL" id="CP007551">
    <property type="protein sequence ID" value="AHZ22918.1"/>
    <property type="molecule type" value="Genomic_DNA"/>
</dbReference>
<dbReference type="InterPro" id="IPR057527">
    <property type="entry name" value="HVO_A0261-like_N"/>
</dbReference>
<sequence length="1209" mass="134349">MLNDDRMTDQLELVSDRFDFLDTLDEGTLDKRELTEALPYSRSTVDRAIRDLITSGLVLDVQNGYTTSLKGRYLVALIRSFYTDAQDVLEFDSFVAEETASYPLPVDVLLGADDSTTATPASHPLDALGNRLSMTNHGTFVFPYLPSQTFIEQFTQWLTDGHSCRLIVPESVITAIWREFPELLETIQAVPDCEPRVGDVPPFAITQTALDGVPHVTIVVYSDAAQIQCVIRNTTKRAVTWTRQYVQSLWEAATPFDLSGRVDGEVNDGRSGESANREPTDKTDQALADKTDQALADKTDQALADKANQTLTGETNTTTVAPEVDTTGTGIRGAKLPTTLQSQGLVRLSPAYFDRVGVSPPLACWRAGFDLGEVRAGYAFDREQQTEDGRKNVTDELFARLRASNDHVVIGPPGAGKSTVCMSVACRWYEREQGPVLYRKSGQREPLTATAHLGSYLAETPGHVLVVVEDATRNEANAVFELVREFADDDQVTFLLDSRENEWRDGTLRGSARLESHRTQSIDVLSVPGVDARERERIVEHFETTVGKRIDIDPDELHPSDQDELTPGEMYLFFHRLARYVEPSTHGDAAPTSLLDDIDEVYESLERIDDELAVDVGVLVNLLNASGVGVDLPLAYTLSSSRQEESVVEDALDALERSVLYSAFGDDEAERVRAVHETWSTRGVQRLLDLESERRARRRFERCLSALFSLVDDERARENVQSVFGGTADIIRTIESDPTTWGNRLVRNVFELGVNTPTLSELYAETDYSDVAVPRACDPELQLDARRWRARMFVNSGELGRAKREFESLIELDDSVFDEEMLIQAHADGFAGISEVSRYRGEFECARESTYKALERFEQIDDAVGRSDVLNALGSIEAQTDNPESAKTQYEQALALRRTVGDDARVASTLANLGQVEVTLGRYDKAREHAQTSLQLRREAQYLWGEAISLDLLSRIELEDGTLDEAERYLKQATAIRRKIGDSMGTALASNNLGRIELERGTLDDARARYEELVETLDDKQLEWVRGCAHHGLAEVLLDMGEADASLKHVDIASDILEQNESKLIEVEAIRARAHLQRGERERAQALAEEVLDRAEHSAQEPEARANAALGLVLVATGETTNGLSHLRKAVEVAPTKVLEGRCLRQLADALCTVGQPSDALDTLERAAECFSAVKARVRERKTALKALELAHELDDHNSKTDFEARLLQ</sequence>
<dbReference type="SUPFAM" id="SSF48452">
    <property type="entry name" value="TPR-like"/>
    <property type="match status" value="2"/>
</dbReference>
<name>A0A059TVM2_HALMT</name>
<feature type="domain" description="MalT-like TPR region" evidence="9">
    <location>
        <begin position="914"/>
        <end position="1166"/>
    </location>
</feature>
<feature type="domain" description="Methanogenesis regulatory protein FilR1 middle" evidence="8">
    <location>
        <begin position="124"/>
        <end position="251"/>
    </location>
</feature>
<evidence type="ECO:0000256" key="5">
    <source>
        <dbReference type="PROSITE-ProRule" id="PRU00339"/>
    </source>
</evidence>
<keyword evidence="6" id="KW-0175">Coiled coil</keyword>
<feature type="domain" description="HVO-A0261-like N-terminal" evidence="11">
    <location>
        <begin position="11"/>
        <end position="81"/>
    </location>
</feature>
<dbReference type="GO" id="GO:0005737">
    <property type="term" value="C:cytoplasm"/>
    <property type="evidence" value="ECO:0007669"/>
    <property type="project" value="UniProtKB-SubCell"/>
</dbReference>
<feature type="region of interest" description="Disordered" evidence="7">
    <location>
        <begin position="307"/>
        <end position="335"/>
    </location>
</feature>
<dbReference type="InterPro" id="IPR057574">
    <property type="entry name" value="nSTAND_NTPase5_dom"/>
</dbReference>
<dbReference type="Gene3D" id="1.25.40.10">
    <property type="entry name" value="Tetratricopeptide repeat domain"/>
    <property type="match status" value="2"/>
</dbReference>
<dbReference type="InterPro" id="IPR051476">
    <property type="entry name" value="Bac_ResReg_Asp_Phosphatase"/>
</dbReference>
<evidence type="ECO:0000259" key="8">
    <source>
        <dbReference type="Pfam" id="PF08350"/>
    </source>
</evidence>
<evidence type="ECO:0000259" key="9">
    <source>
        <dbReference type="Pfam" id="PF17874"/>
    </source>
</evidence>
<feature type="region of interest" description="Disordered" evidence="7">
    <location>
        <begin position="260"/>
        <end position="287"/>
    </location>
</feature>
<dbReference type="SMART" id="SM00028">
    <property type="entry name" value="TPR"/>
    <property type="match status" value="7"/>
</dbReference>
<reference evidence="12 13" key="1">
    <citation type="submission" date="2014-04" db="EMBL/GenBank/DDBJ databases">
        <title>Transcriptional profiles of Haloferax mediterranei on the basis of nitrogen availability.</title>
        <authorList>
            <person name="Bautista V."/>
        </authorList>
    </citation>
    <scope>NUCLEOTIDE SEQUENCE [LARGE SCALE GENOMIC DNA]</scope>
    <source>
        <strain evidence="13">ATCC 33500 / DSM 1411 / JCM 8866 / NBRC 14739 / NCIMB 2177 / R-4</strain>
    </source>
</reference>
<evidence type="ECO:0000313" key="13">
    <source>
        <dbReference type="Proteomes" id="UP000027075"/>
    </source>
</evidence>
<dbReference type="InterPro" id="IPR013561">
    <property type="entry name" value="FilR1_middle_dom"/>
</dbReference>
<dbReference type="Proteomes" id="UP000027075">
    <property type="component" value="Chromosome"/>
</dbReference>
<dbReference type="Pfam" id="PF17874">
    <property type="entry name" value="TPR_MalT"/>
    <property type="match status" value="1"/>
</dbReference>
<dbReference type="InterPro" id="IPR019734">
    <property type="entry name" value="TPR_rpt"/>
</dbReference>
<dbReference type="RefSeq" id="WP_049964074.1">
    <property type="nucleotide sequence ID" value="NZ_CP007551.1"/>
</dbReference>
<dbReference type="InterPro" id="IPR011990">
    <property type="entry name" value="TPR-like_helical_dom_sf"/>
</dbReference>
<evidence type="ECO:0000259" key="11">
    <source>
        <dbReference type="Pfam" id="PF25213"/>
    </source>
</evidence>
<dbReference type="Pfam" id="PF25213">
    <property type="entry name" value="HVO_A0261_N"/>
    <property type="match status" value="1"/>
</dbReference>
<evidence type="ECO:0000313" key="12">
    <source>
        <dbReference type="EMBL" id="AHZ22918.1"/>
    </source>
</evidence>
<feature type="repeat" description="TPR" evidence="5">
    <location>
        <begin position="1104"/>
        <end position="1137"/>
    </location>
</feature>
<feature type="domain" description="Novel STAND NTPase 5" evidence="10">
    <location>
        <begin position="402"/>
        <end position="505"/>
    </location>
</feature>